<dbReference type="EMBL" id="PFAK01000038">
    <property type="protein sequence ID" value="PIR96239.1"/>
    <property type="molecule type" value="Genomic_DNA"/>
</dbReference>
<comment type="similarity">
    <text evidence="2">Belongs to the monovalent cation:proton antiporter 2 (CPA2) transporter (TC 2.A.37) family.</text>
</comment>
<keyword evidence="3" id="KW-0813">Transport</keyword>
<evidence type="ECO:0000259" key="8">
    <source>
        <dbReference type="PROSITE" id="PS51201"/>
    </source>
</evidence>
<feature type="transmembrane region" description="Helical" evidence="7">
    <location>
        <begin position="32"/>
        <end position="52"/>
    </location>
</feature>
<feature type="transmembrane region" description="Helical" evidence="7">
    <location>
        <begin position="58"/>
        <end position="75"/>
    </location>
</feature>
<name>A0A2H0VD05_9BACT</name>
<dbReference type="PANTHER" id="PTHR42751:SF3">
    <property type="entry name" value="SODIUM_GLUTAMATE SYMPORTER"/>
    <property type="match status" value="1"/>
</dbReference>
<comment type="caution">
    <text evidence="9">The sequence shown here is derived from an EMBL/GenBank/DDBJ whole genome shotgun (WGS) entry which is preliminary data.</text>
</comment>
<dbReference type="AlphaFoldDB" id="A0A2H0VD05"/>
<dbReference type="GO" id="GO:1902600">
    <property type="term" value="P:proton transmembrane transport"/>
    <property type="evidence" value="ECO:0007669"/>
    <property type="project" value="InterPro"/>
</dbReference>
<organism evidence="9 10">
    <name type="scientific">Candidatus Doudnabacteria bacterium CG10_big_fil_rev_8_21_14_0_10_42_18</name>
    <dbReference type="NCBI Taxonomy" id="1974552"/>
    <lineage>
        <taxon>Bacteria</taxon>
        <taxon>Candidatus Doudnaibacteriota</taxon>
    </lineage>
</organism>
<evidence type="ECO:0000313" key="9">
    <source>
        <dbReference type="EMBL" id="PIR96239.1"/>
    </source>
</evidence>
<feature type="transmembrane region" description="Helical" evidence="7">
    <location>
        <begin position="332"/>
        <end position="355"/>
    </location>
</feature>
<feature type="transmembrane region" description="Helical" evidence="7">
    <location>
        <begin position="187"/>
        <end position="209"/>
    </location>
</feature>
<keyword evidence="6 7" id="KW-0472">Membrane</keyword>
<proteinExistence type="inferred from homology"/>
<keyword evidence="4 7" id="KW-0812">Transmembrane</keyword>
<feature type="transmembrane region" description="Helical" evidence="7">
    <location>
        <begin position="274"/>
        <end position="292"/>
    </location>
</feature>
<feature type="transmembrane region" description="Helical" evidence="7">
    <location>
        <begin position="249"/>
        <end position="267"/>
    </location>
</feature>
<dbReference type="Pfam" id="PF02254">
    <property type="entry name" value="TrkA_N"/>
    <property type="match status" value="1"/>
</dbReference>
<feature type="transmembrane region" description="Helical" evidence="7">
    <location>
        <begin position="221"/>
        <end position="243"/>
    </location>
</feature>
<feature type="transmembrane region" description="Helical" evidence="7">
    <location>
        <begin position="6"/>
        <end position="25"/>
    </location>
</feature>
<reference evidence="10" key="1">
    <citation type="submission" date="2017-09" db="EMBL/GenBank/DDBJ databases">
        <title>Depth-based differentiation of microbial function through sediment-hosted aquifers and enrichment of novel symbionts in the deep terrestrial subsurface.</title>
        <authorList>
            <person name="Probst A.J."/>
            <person name="Ladd B."/>
            <person name="Jarett J.K."/>
            <person name="Geller-Mcgrath D.E."/>
            <person name="Sieber C.M.K."/>
            <person name="Emerson J.B."/>
            <person name="Anantharaman K."/>
            <person name="Thomas B.C."/>
            <person name="Malmstrom R."/>
            <person name="Stieglmeier M."/>
            <person name="Klingl A."/>
            <person name="Woyke T."/>
            <person name="Ryan C.M."/>
            <person name="Banfield J.F."/>
        </authorList>
    </citation>
    <scope>NUCLEOTIDE SEQUENCE [LARGE SCALE GENOMIC DNA]</scope>
</reference>
<gene>
    <name evidence="9" type="ORF">COT92_02140</name>
</gene>
<feature type="transmembrane region" description="Helical" evidence="7">
    <location>
        <begin position="144"/>
        <end position="167"/>
    </location>
</feature>
<dbReference type="Gene3D" id="1.20.1530.20">
    <property type="match status" value="1"/>
</dbReference>
<dbReference type="GO" id="GO:0016020">
    <property type="term" value="C:membrane"/>
    <property type="evidence" value="ECO:0007669"/>
    <property type="project" value="UniProtKB-SubCell"/>
</dbReference>
<dbReference type="InterPro" id="IPR003148">
    <property type="entry name" value="RCK_N"/>
</dbReference>
<protein>
    <submittedName>
        <fullName evidence="9">Sodium:proton exchanger</fullName>
    </submittedName>
</protein>
<evidence type="ECO:0000256" key="6">
    <source>
        <dbReference type="ARBA" id="ARBA00023136"/>
    </source>
</evidence>
<accession>A0A2H0VD05</accession>
<evidence type="ECO:0000256" key="3">
    <source>
        <dbReference type="ARBA" id="ARBA00022448"/>
    </source>
</evidence>
<evidence type="ECO:0000256" key="1">
    <source>
        <dbReference type="ARBA" id="ARBA00004141"/>
    </source>
</evidence>
<dbReference type="InterPro" id="IPR006153">
    <property type="entry name" value="Cation/H_exchanger_TM"/>
</dbReference>
<feature type="domain" description="RCK N-terminal" evidence="8">
    <location>
        <begin position="415"/>
        <end position="535"/>
    </location>
</feature>
<dbReference type="Pfam" id="PF00999">
    <property type="entry name" value="Na_H_Exchanger"/>
    <property type="match status" value="1"/>
</dbReference>
<comment type="subcellular location">
    <subcellularLocation>
        <location evidence="1">Membrane</location>
        <topology evidence="1">Multi-pass membrane protein</topology>
    </subcellularLocation>
</comment>
<dbReference type="SUPFAM" id="SSF51735">
    <property type="entry name" value="NAD(P)-binding Rossmann-fold domains"/>
    <property type="match status" value="1"/>
</dbReference>
<dbReference type="Gene3D" id="3.40.50.720">
    <property type="entry name" value="NAD(P)-binding Rossmann-like Domain"/>
    <property type="match status" value="1"/>
</dbReference>
<dbReference type="InterPro" id="IPR038770">
    <property type="entry name" value="Na+/solute_symporter_sf"/>
</dbReference>
<dbReference type="PROSITE" id="PS51201">
    <property type="entry name" value="RCK_N"/>
    <property type="match status" value="1"/>
</dbReference>
<evidence type="ECO:0000256" key="7">
    <source>
        <dbReference type="SAM" id="Phobius"/>
    </source>
</evidence>
<feature type="transmembrane region" description="Helical" evidence="7">
    <location>
        <begin position="111"/>
        <end position="132"/>
    </location>
</feature>
<dbReference type="PANTHER" id="PTHR42751">
    <property type="entry name" value="SODIUM/HYDROGEN EXCHANGER FAMILY/TRKA DOMAIN PROTEIN"/>
    <property type="match status" value="1"/>
</dbReference>
<feature type="transmembrane region" description="Helical" evidence="7">
    <location>
        <begin position="361"/>
        <end position="382"/>
    </location>
</feature>
<dbReference type="Proteomes" id="UP000230922">
    <property type="component" value="Unassembled WGS sequence"/>
</dbReference>
<evidence type="ECO:0000256" key="2">
    <source>
        <dbReference type="ARBA" id="ARBA00005551"/>
    </source>
</evidence>
<sequence>MEEFKLFYEITAVLVIAGLIAMLVSMLKQPSIIAFILTGLVVGPFGYVQLHAGATLDVLGQIGIALLLFMVGLELNFKQIKQLGKTALITGFGQIIFTATIGYFIVKLLGFSSVAALYIAIALTFSSTIIVVKLLGEKRDLQSLYARICVGFLIVQDFVALGILVILGGSGSGSSDPFRSLPSWQFLLTSGVKILALVLILIYISKFIFPKFLSRFEKSDELLLIFSMGWALGLAAFMSLPVIGFSLEVGAFVAGLALANSQVHYEISARIKSLRDFFIVIFFVVFGTKLVFTGVGALILPAILLSLFVLIGNPFIVMFIMGGLGYKPRTSFFAAVTVAQISEFSFVVVALGNRLGHVSDAVLGLVTLVGIITITVSSYMILYSRQLYEFLRVPLSWFDFKNGSAESKSREGALKNHIVLIGANRLGSHLINSLEKLKKPLIIVDFNPHVAKHYARAGHNVICGDITDPYIHEQINLEDASLVISTVPGFDDNLALLSSVKKLTWGKKRKPKLIFAAQDEYETRELYDKEIDYVISPHFIGGLHLAKILQEDFGNKTLKKLREKHLRAIDQKTA</sequence>
<evidence type="ECO:0000313" key="10">
    <source>
        <dbReference type="Proteomes" id="UP000230922"/>
    </source>
</evidence>
<dbReference type="InterPro" id="IPR036291">
    <property type="entry name" value="NAD(P)-bd_dom_sf"/>
</dbReference>
<evidence type="ECO:0000256" key="5">
    <source>
        <dbReference type="ARBA" id="ARBA00022989"/>
    </source>
</evidence>
<feature type="transmembrane region" description="Helical" evidence="7">
    <location>
        <begin position="298"/>
        <end position="320"/>
    </location>
</feature>
<evidence type="ECO:0000256" key="4">
    <source>
        <dbReference type="ARBA" id="ARBA00022692"/>
    </source>
</evidence>
<dbReference type="GO" id="GO:0006813">
    <property type="term" value="P:potassium ion transport"/>
    <property type="evidence" value="ECO:0007669"/>
    <property type="project" value="InterPro"/>
</dbReference>
<feature type="transmembrane region" description="Helical" evidence="7">
    <location>
        <begin position="87"/>
        <end position="105"/>
    </location>
</feature>
<keyword evidence="5 7" id="KW-1133">Transmembrane helix</keyword>
<dbReference type="GO" id="GO:0015297">
    <property type="term" value="F:antiporter activity"/>
    <property type="evidence" value="ECO:0007669"/>
    <property type="project" value="InterPro"/>
</dbReference>